<comment type="caution">
    <text evidence="3">The sequence shown here is derived from an EMBL/GenBank/DDBJ whole genome shotgun (WGS) entry which is preliminary data.</text>
</comment>
<feature type="region of interest" description="Disordered" evidence="1">
    <location>
        <begin position="69"/>
        <end position="91"/>
    </location>
</feature>
<accession>A0A8S8ZIL3</accession>
<dbReference type="EMBL" id="NMPR01000202">
    <property type="protein sequence ID" value="KAA8628172.1"/>
    <property type="molecule type" value="Genomic_DNA"/>
</dbReference>
<dbReference type="PANTHER" id="PTHR40619">
    <property type="entry name" value="FUNGAL STAND N-TERMINAL GOODBYE DOMAIN-CONTAINING PROTEIN"/>
    <property type="match status" value="1"/>
</dbReference>
<dbReference type="Proteomes" id="UP000433876">
    <property type="component" value="Unassembled WGS sequence"/>
</dbReference>
<protein>
    <recommendedName>
        <fullName evidence="2">DUF7708 domain-containing protein</fullName>
    </recommendedName>
</protein>
<proteinExistence type="predicted"/>
<dbReference type="Pfam" id="PF24809">
    <property type="entry name" value="DUF7708"/>
    <property type="match status" value="1"/>
</dbReference>
<dbReference type="InterPro" id="IPR056125">
    <property type="entry name" value="DUF7708"/>
</dbReference>
<dbReference type="OMA" id="TMKFWDK"/>
<evidence type="ECO:0000313" key="4">
    <source>
        <dbReference type="Proteomes" id="UP000433876"/>
    </source>
</evidence>
<dbReference type="AlphaFoldDB" id="A0A8S8ZIL3"/>
<evidence type="ECO:0000313" key="3">
    <source>
        <dbReference type="EMBL" id="KAA8628172.1"/>
    </source>
</evidence>
<sequence length="442" mass="50064">MLVNMGHLHVHIHKMGRSRSCHFKEDNGRFSIASALSQHIKDLPAPAHTFAPAPSSPVKSSFIRRSPAPAAHTLDSLSPTRSNFTRRSSNKFHPVRPALPAISTMKFWDKIFRPAMRELQRREGPSIPLPEYNIRHRSSWEEVEDCLVRAWARYDGDLGRRRGKFKDQCRRAVADYGHVGKQALRFGKDLEYMSVVLGIVEILVDAAVVASRVREYARSALELRELKYQFGQIELLMMLHPHDTNIQEAATGLVVHILEAIEEGIAFFVKPKHRRAVAAIAQGDKYQQRFLNKLESVKVSCERLRDNGQLSSTYFMIHAFKKLLEDQAANRGTQGAYGHQAQQQMVTLEVPCPRTSHLELLAQRLEGGLDRLETFGHKLESGVLRALCSISSSVPHVHDVDSQHQLSLEQELEGHDHIIRVLSKVKMLEDESDDEAEEAFSD</sequence>
<feature type="compositionally biased region" description="Polar residues" evidence="1">
    <location>
        <begin position="75"/>
        <end position="87"/>
    </location>
</feature>
<organism evidence="3 4">
    <name type="scientific">Sordaria macrospora</name>
    <dbReference type="NCBI Taxonomy" id="5147"/>
    <lineage>
        <taxon>Eukaryota</taxon>
        <taxon>Fungi</taxon>
        <taxon>Dikarya</taxon>
        <taxon>Ascomycota</taxon>
        <taxon>Pezizomycotina</taxon>
        <taxon>Sordariomycetes</taxon>
        <taxon>Sordariomycetidae</taxon>
        <taxon>Sordariales</taxon>
        <taxon>Sordariaceae</taxon>
        <taxon>Sordaria</taxon>
    </lineage>
</organism>
<evidence type="ECO:0000259" key="2">
    <source>
        <dbReference type="Pfam" id="PF24809"/>
    </source>
</evidence>
<gene>
    <name evidence="3" type="ORF">SMACR_06389</name>
</gene>
<dbReference type="PANTHER" id="PTHR40619:SF3">
    <property type="entry name" value="FUNGAL STAND N-TERMINAL GOODBYE DOMAIN-CONTAINING PROTEIN"/>
    <property type="match status" value="1"/>
</dbReference>
<evidence type="ECO:0000256" key="1">
    <source>
        <dbReference type="SAM" id="MobiDB-lite"/>
    </source>
</evidence>
<dbReference type="VEuPathDB" id="FungiDB:SMAC_06389"/>
<reference evidence="3 4" key="1">
    <citation type="submission" date="2017-07" db="EMBL/GenBank/DDBJ databases">
        <title>Genome sequence of the Sordaria macrospora wild type strain R19027.</title>
        <authorList>
            <person name="Nowrousian M."/>
            <person name="Teichert I."/>
            <person name="Kueck U."/>
        </authorList>
    </citation>
    <scope>NUCLEOTIDE SEQUENCE [LARGE SCALE GENOMIC DNA]</scope>
    <source>
        <strain evidence="3 4">R19027</strain>
        <tissue evidence="3">Mycelium</tissue>
    </source>
</reference>
<name>A0A8S8ZIL3_SORMA</name>
<feature type="domain" description="DUF7708" evidence="2">
    <location>
        <begin position="190"/>
        <end position="311"/>
    </location>
</feature>